<dbReference type="Proteomes" id="UP000663193">
    <property type="component" value="Chromosome 10"/>
</dbReference>
<name>A0A7U2I4S4_PHANO</name>
<organism evidence="2 3">
    <name type="scientific">Phaeosphaeria nodorum (strain SN15 / ATCC MYA-4574 / FGSC 10173)</name>
    <name type="common">Glume blotch fungus</name>
    <name type="synonym">Parastagonospora nodorum</name>
    <dbReference type="NCBI Taxonomy" id="321614"/>
    <lineage>
        <taxon>Eukaryota</taxon>
        <taxon>Fungi</taxon>
        <taxon>Dikarya</taxon>
        <taxon>Ascomycota</taxon>
        <taxon>Pezizomycotina</taxon>
        <taxon>Dothideomycetes</taxon>
        <taxon>Pleosporomycetidae</taxon>
        <taxon>Pleosporales</taxon>
        <taxon>Pleosporineae</taxon>
        <taxon>Phaeosphaeriaceae</taxon>
        <taxon>Parastagonospora</taxon>
    </lineage>
</organism>
<dbReference type="KEGG" id="pno:SNOG_06719"/>
<gene>
    <name evidence="2" type="ORF">JI435_067190</name>
</gene>
<feature type="compositionally biased region" description="Polar residues" evidence="1">
    <location>
        <begin position="40"/>
        <end position="50"/>
    </location>
</feature>
<feature type="compositionally biased region" description="Polar residues" evidence="1">
    <location>
        <begin position="136"/>
        <end position="148"/>
    </location>
</feature>
<dbReference type="OrthoDB" id="10457638at2759"/>
<feature type="compositionally biased region" description="Basic and acidic residues" evidence="1">
    <location>
        <begin position="87"/>
        <end position="97"/>
    </location>
</feature>
<evidence type="ECO:0000313" key="2">
    <source>
        <dbReference type="EMBL" id="QRC99781.1"/>
    </source>
</evidence>
<evidence type="ECO:0000313" key="3">
    <source>
        <dbReference type="Proteomes" id="UP000663193"/>
    </source>
</evidence>
<accession>A0A7U2I4S4</accession>
<evidence type="ECO:0000256" key="1">
    <source>
        <dbReference type="SAM" id="MobiDB-lite"/>
    </source>
</evidence>
<feature type="compositionally biased region" description="Acidic residues" evidence="1">
    <location>
        <begin position="219"/>
        <end position="235"/>
    </location>
</feature>
<feature type="compositionally biased region" description="Basic and acidic residues" evidence="1">
    <location>
        <begin position="51"/>
        <end position="67"/>
    </location>
</feature>
<dbReference type="VEuPathDB" id="FungiDB:JI435_067190"/>
<dbReference type="EMBL" id="CP069032">
    <property type="protein sequence ID" value="QRC99781.1"/>
    <property type="molecule type" value="Genomic_DNA"/>
</dbReference>
<proteinExistence type="predicted"/>
<dbReference type="RefSeq" id="XP_001797082.1">
    <property type="nucleotide sequence ID" value="XM_001797030.1"/>
</dbReference>
<feature type="region of interest" description="Disordered" evidence="1">
    <location>
        <begin position="132"/>
        <end position="235"/>
    </location>
</feature>
<sequence length="235" mass="27662">MAYEHSGSHSHGSGWVRNGQVQDQNGSRRISYSRDEYSTREGNTAYSNTRSNDRNDAADDHLHDYHFDGYASNSGTNRNMHSRYPRQHSDRQESYRHQDLHRAWQSVNPEIDRVINDVAVREAILRLEGRTHHHNCSSARQLQPTLSQNRRHQTHSSEWYERNSRPLGRSNLRNLDLTRGPTNATRRWRDEDQRSGPYNNIGQVGRQSDYERGAPQQYEQDEEEYEYDDQSDTLY</sequence>
<feature type="compositionally biased region" description="Polar residues" evidence="1">
    <location>
        <begin position="19"/>
        <end position="30"/>
    </location>
</feature>
<keyword evidence="3" id="KW-1185">Reference proteome</keyword>
<dbReference type="AlphaFoldDB" id="A0A7U2I4S4"/>
<protein>
    <submittedName>
        <fullName evidence="2">Uncharacterized protein</fullName>
    </submittedName>
</protein>
<feature type="compositionally biased region" description="Polar residues" evidence="1">
    <location>
        <begin position="196"/>
        <end position="206"/>
    </location>
</feature>
<feature type="region of interest" description="Disordered" evidence="1">
    <location>
        <begin position="1"/>
        <end position="97"/>
    </location>
</feature>
<reference evidence="3" key="1">
    <citation type="journal article" date="2021" name="BMC Genomics">
        <title>Chromosome-level genome assembly and manually-curated proteome of model necrotroph Parastagonospora nodorum Sn15 reveals a genome-wide trove of candidate effector homologs, and redundancy of virulence-related functions within an accessory chromosome.</title>
        <authorList>
            <person name="Bertazzoni S."/>
            <person name="Jones D.A.B."/>
            <person name="Phan H.T."/>
            <person name="Tan K.-C."/>
            <person name="Hane J.K."/>
        </authorList>
    </citation>
    <scope>NUCLEOTIDE SEQUENCE [LARGE SCALE GENOMIC DNA]</scope>
    <source>
        <strain evidence="3">SN15 / ATCC MYA-4574 / FGSC 10173)</strain>
    </source>
</reference>